<evidence type="ECO:0000259" key="4">
    <source>
        <dbReference type="Pfam" id="PF18404"/>
    </source>
</evidence>
<feature type="domain" description="Glucosyltransferase 24 catalytic" evidence="4">
    <location>
        <begin position="1"/>
        <end position="109"/>
    </location>
</feature>
<dbReference type="GO" id="GO:0036503">
    <property type="term" value="P:ERAD pathway"/>
    <property type="evidence" value="ECO:0007669"/>
    <property type="project" value="TreeGrafter"/>
</dbReference>
<name>A0A0N4X0F1_HAEPC</name>
<dbReference type="OrthoDB" id="27683at2759"/>
<evidence type="ECO:0000256" key="1">
    <source>
        <dbReference type="ARBA" id="ARBA00001913"/>
    </source>
</evidence>
<comment type="function">
    <text evidence="2">Recognizes glycoproteins with minor folding defects. Reglucosylates single N-glycans near the misfolded part of the protein, thus providing quality control for protein folding in the endoplasmic reticulum. Reglucosylated proteins are recognized by calreticulin for recycling to the endoplasmic reticulum and refolding or degradation.</text>
</comment>
<dbReference type="InterPro" id="IPR040497">
    <property type="entry name" value="Glyco_transf_24"/>
</dbReference>
<evidence type="ECO:0000256" key="2">
    <source>
        <dbReference type="ARBA" id="ARBA00045874"/>
    </source>
</evidence>
<dbReference type="PANTHER" id="PTHR11226">
    <property type="entry name" value="UDP-GLUCOSE GLYCOPROTEIN:GLUCOSYLTRANSFERASE"/>
    <property type="match status" value="1"/>
</dbReference>
<protein>
    <submittedName>
        <fullName evidence="7">Glyco_transf_24 domain-containing protein</fullName>
    </submittedName>
</protein>
<evidence type="ECO:0000256" key="3">
    <source>
        <dbReference type="ARBA" id="ARBA00048456"/>
    </source>
</evidence>
<evidence type="ECO:0000313" key="5">
    <source>
        <dbReference type="EMBL" id="VDO66619.1"/>
    </source>
</evidence>
<dbReference type="WBParaSite" id="HPLM_0001773101-mRNA-1">
    <property type="protein sequence ID" value="HPLM_0001773101-mRNA-1"/>
    <property type="gene ID" value="HPLM_0001773101"/>
</dbReference>
<comment type="catalytic activity">
    <reaction evidence="3">
        <text>N(4)-(alpha-D-Man-(1-&gt;2)-alpha-D-Man-(1-&gt;2)-alpha-D-Man-(1-&gt;3)-[alpha-D-Man-(1-&gt;2)-alpha-D-Man-(1-&gt;3)-[alpha-D-Man-(1-&gt;2)-alpha-D-Man-(1-&gt;6)]-alpha-D-Man-(1-&gt;6)]-beta-D-Man-(1-&gt;4)-beta-D-GlcNAc-(1-&gt;4)-beta-D-GlcNAc)-L-asparaginyl-[protein] (N-glucan mannose isomer 9A1,2,3B1,2,3) + UDP-alpha-D-glucose = N(4)-(alpha-D-Glc-(1-&gt;3)-alpha-D-Man-(1-&gt;2)-alpha-D-Man-(1-&gt;2)-alpha-D-Man-(1-&gt;3)-[alpha-D-Man-(1-&gt;2)-alpha-D-Man-(1-&gt;3)-[alpha-D-Man-(1-&gt;2)-alpha-D-Man-(1-&gt;6)]-alpha-D-Man-(1-&gt;6)]-beta-D-Man-(1-&gt;4)-beta-D-GlcNAc-(1-&gt;4)-beta-D-GlcNAc)-L-asparaginyl-[protein] + UDP + H(+)</text>
        <dbReference type="Rhea" id="RHEA:61304"/>
        <dbReference type="Rhea" id="RHEA-COMP:14356"/>
        <dbReference type="Rhea" id="RHEA-COMP:14357"/>
        <dbReference type="ChEBI" id="CHEBI:15378"/>
        <dbReference type="ChEBI" id="CHEBI:58223"/>
        <dbReference type="ChEBI" id="CHEBI:58885"/>
        <dbReference type="ChEBI" id="CHEBI:59080"/>
        <dbReference type="ChEBI" id="CHEBI:139493"/>
    </reaction>
</comment>
<dbReference type="OMA" id="HNTINVF"/>
<proteinExistence type="predicted"/>
<evidence type="ECO:0000313" key="6">
    <source>
        <dbReference type="Proteomes" id="UP000268014"/>
    </source>
</evidence>
<dbReference type="STRING" id="6290.A0A0N4X0F1"/>
<dbReference type="GO" id="GO:0003980">
    <property type="term" value="F:UDP-glucose:glycoprotein glucosyltransferase activity"/>
    <property type="evidence" value="ECO:0007669"/>
    <property type="project" value="InterPro"/>
</dbReference>
<dbReference type="AlphaFoldDB" id="A0A0N4X0F1"/>
<evidence type="ECO:0000313" key="7">
    <source>
        <dbReference type="WBParaSite" id="HPLM_0001773101-mRNA-1"/>
    </source>
</evidence>
<dbReference type="Gene3D" id="3.90.550.10">
    <property type="entry name" value="Spore Coat Polysaccharide Biosynthesis Protein SpsA, Chain A"/>
    <property type="match status" value="1"/>
</dbReference>
<accession>A0A0N4X0F1</accession>
<dbReference type="GO" id="GO:0051082">
    <property type="term" value="F:unfolded protein binding"/>
    <property type="evidence" value="ECO:0007669"/>
    <property type="project" value="TreeGrafter"/>
</dbReference>
<dbReference type="Proteomes" id="UP000268014">
    <property type="component" value="Unassembled WGS sequence"/>
</dbReference>
<organism evidence="7">
    <name type="scientific">Haemonchus placei</name>
    <name type="common">Barber's pole worm</name>
    <dbReference type="NCBI Taxonomy" id="6290"/>
    <lineage>
        <taxon>Eukaryota</taxon>
        <taxon>Metazoa</taxon>
        <taxon>Ecdysozoa</taxon>
        <taxon>Nematoda</taxon>
        <taxon>Chromadorea</taxon>
        <taxon>Rhabditida</taxon>
        <taxon>Rhabditina</taxon>
        <taxon>Rhabditomorpha</taxon>
        <taxon>Strongyloidea</taxon>
        <taxon>Trichostrongylidae</taxon>
        <taxon>Haemonchus</taxon>
    </lineage>
</organism>
<sequence length="119" mass="14259">MMVSVVKNTKKPVKFWLLKNYLSPRFKESLPVLSHEYGFDYALVEYKWPRWLHQQKEKHRIMWGYKILFLDVLFPLDVEKIIFVDADQVVRADLMELMEFDLNGAPYGSVLLEIYECLL</sequence>
<dbReference type="InterPro" id="IPR029044">
    <property type="entry name" value="Nucleotide-diphossugar_trans"/>
</dbReference>
<dbReference type="Pfam" id="PF18404">
    <property type="entry name" value="Glyco_transf_24"/>
    <property type="match status" value="1"/>
</dbReference>
<gene>
    <name evidence="5" type="ORF">HPLM_LOCUS17723</name>
</gene>
<dbReference type="InterPro" id="IPR009448">
    <property type="entry name" value="UDP-g_GGtrans"/>
</dbReference>
<dbReference type="GO" id="GO:0018279">
    <property type="term" value="P:protein N-linked glycosylation via asparagine"/>
    <property type="evidence" value="ECO:0007669"/>
    <property type="project" value="TreeGrafter"/>
</dbReference>
<reference evidence="7" key="1">
    <citation type="submission" date="2017-02" db="UniProtKB">
        <authorList>
            <consortium name="WormBaseParasite"/>
        </authorList>
    </citation>
    <scope>IDENTIFICATION</scope>
</reference>
<reference evidence="5 6" key="2">
    <citation type="submission" date="2018-11" db="EMBL/GenBank/DDBJ databases">
        <authorList>
            <consortium name="Pathogen Informatics"/>
        </authorList>
    </citation>
    <scope>NUCLEOTIDE SEQUENCE [LARGE SCALE GENOMIC DNA]</scope>
    <source>
        <strain evidence="5 6">MHpl1</strain>
    </source>
</reference>
<comment type="cofactor">
    <cofactor evidence="1">
        <name>Ca(2+)</name>
        <dbReference type="ChEBI" id="CHEBI:29108"/>
    </cofactor>
</comment>
<dbReference type="SUPFAM" id="SSF53448">
    <property type="entry name" value="Nucleotide-diphospho-sugar transferases"/>
    <property type="match status" value="1"/>
</dbReference>
<keyword evidence="6" id="KW-1185">Reference proteome</keyword>
<dbReference type="PANTHER" id="PTHR11226:SF0">
    <property type="entry name" value="UDP-GLUCOSE:GLYCOPROTEIN GLUCOSYLTRANSFERASE"/>
    <property type="match status" value="1"/>
</dbReference>
<dbReference type="EMBL" id="UZAF01020117">
    <property type="protein sequence ID" value="VDO66619.1"/>
    <property type="molecule type" value="Genomic_DNA"/>
</dbReference>
<dbReference type="GO" id="GO:0005783">
    <property type="term" value="C:endoplasmic reticulum"/>
    <property type="evidence" value="ECO:0007669"/>
    <property type="project" value="TreeGrafter"/>
</dbReference>